<keyword evidence="9 18" id="KW-0812">Transmembrane</keyword>
<keyword evidence="21" id="KW-1185">Reference proteome</keyword>
<gene>
    <name evidence="20" type="primary">mgtA</name>
    <name evidence="20" type="ORF">EHQ17_07275</name>
</gene>
<evidence type="ECO:0000256" key="15">
    <source>
        <dbReference type="ARBA" id="ARBA00023136"/>
    </source>
</evidence>
<feature type="transmembrane region" description="Helical" evidence="18">
    <location>
        <begin position="812"/>
        <end position="834"/>
    </location>
</feature>
<dbReference type="InterPro" id="IPR018303">
    <property type="entry name" value="ATPase_P-typ_P_site"/>
</dbReference>
<dbReference type="SFLD" id="SFLDS00003">
    <property type="entry name" value="Haloacid_Dehalogenase"/>
    <property type="match status" value="1"/>
</dbReference>
<dbReference type="Gene3D" id="3.40.50.1000">
    <property type="entry name" value="HAD superfamily/HAD-like"/>
    <property type="match status" value="1"/>
</dbReference>
<dbReference type="InterPro" id="IPR006415">
    <property type="entry name" value="P-type_ATPase_IIIB"/>
</dbReference>
<dbReference type="NCBIfam" id="TIGR01524">
    <property type="entry name" value="ATPase-IIIB_Mg"/>
    <property type="match status" value="1"/>
</dbReference>
<dbReference type="Gene3D" id="1.20.1110.10">
    <property type="entry name" value="Calcium-transporting ATPase, transmembrane domain"/>
    <property type="match status" value="1"/>
</dbReference>
<dbReference type="InterPro" id="IPR001757">
    <property type="entry name" value="P_typ_ATPase"/>
</dbReference>
<dbReference type="SUPFAM" id="SSF81653">
    <property type="entry name" value="Calcium ATPase, transduction domain A"/>
    <property type="match status" value="1"/>
</dbReference>
<dbReference type="PRINTS" id="PR01836">
    <property type="entry name" value="MGATPASE"/>
</dbReference>
<keyword evidence="10" id="KW-0547">Nucleotide-binding</keyword>
<keyword evidence="20" id="KW-0378">Hydrolase</keyword>
<dbReference type="RefSeq" id="WP_135590200.1">
    <property type="nucleotide sequence ID" value="NZ_RQEZ01000105.1"/>
</dbReference>
<organism evidence="20 21">
    <name type="scientific">Leptospira gomenensis</name>
    <dbReference type="NCBI Taxonomy" id="2484974"/>
    <lineage>
        <taxon>Bacteria</taxon>
        <taxon>Pseudomonadati</taxon>
        <taxon>Spirochaetota</taxon>
        <taxon>Spirochaetia</taxon>
        <taxon>Leptospirales</taxon>
        <taxon>Leptospiraceae</taxon>
        <taxon>Leptospira</taxon>
    </lineage>
</organism>
<evidence type="ECO:0000256" key="4">
    <source>
        <dbReference type="ARBA" id="ARBA00012786"/>
    </source>
</evidence>
<keyword evidence="8" id="KW-0597">Phosphoprotein</keyword>
<evidence type="ECO:0000256" key="5">
    <source>
        <dbReference type="ARBA" id="ARBA00013555"/>
    </source>
</evidence>
<comment type="similarity">
    <text evidence="3">Belongs to the cation transport ATPase (P-type) (TC 3.A.3) family. Type IIIB subfamily.</text>
</comment>
<comment type="subcellular location">
    <subcellularLocation>
        <location evidence="2">Cell inner membrane</location>
        <topology evidence="2">Multi-pass membrane protein</topology>
    </subcellularLocation>
</comment>
<evidence type="ECO:0000256" key="13">
    <source>
        <dbReference type="ARBA" id="ARBA00022967"/>
    </source>
</evidence>
<evidence type="ECO:0000256" key="3">
    <source>
        <dbReference type="ARBA" id="ARBA00008746"/>
    </source>
</evidence>
<dbReference type="SFLD" id="SFLDG00002">
    <property type="entry name" value="C1.7:_P-type_atpase_like"/>
    <property type="match status" value="1"/>
</dbReference>
<evidence type="ECO:0000256" key="7">
    <source>
        <dbReference type="ARBA" id="ARBA00022519"/>
    </source>
</evidence>
<evidence type="ECO:0000256" key="6">
    <source>
        <dbReference type="ARBA" id="ARBA00022475"/>
    </source>
</evidence>
<dbReference type="InterPro" id="IPR004014">
    <property type="entry name" value="ATPase_P-typ_cation-transptr_N"/>
</dbReference>
<evidence type="ECO:0000256" key="16">
    <source>
        <dbReference type="ARBA" id="ARBA00029806"/>
    </source>
</evidence>
<dbReference type="PANTHER" id="PTHR42861">
    <property type="entry name" value="CALCIUM-TRANSPORTING ATPASE"/>
    <property type="match status" value="1"/>
</dbReference>
<feature type="transmembrane region" description="Helical" evidence="18">
    <location>
        <begin position="720"/>
        <end position="742"/>
    </location>
</feature>
<comment type="catalytic activity">
    <reaction evidence="17">
        <text>Mg(2+)(out) + ATP + H2O = Mg(2+)(in) + ADP + phosphate + H(+)</text>
        <dbReference type="Rhea" id="RHEA:10260"/>
        <dbReference type="ChEBI" id="CHEBI:15377"/>
        <dbReference type="ChEBI" id="CHEBI:15378"/>
        <dbReference type="ChEBI" id="CHEBI:18420"/>
        <dbReference type="ChEBI" id="CHEBI:30616"/>
        <dbReference type="ChEBI" id="CHEBI:43474"/>
        <dbReference type="ChEBI" id="CHEBI:456216"/>
        <dbReference type="EC" id="7.2.2.14"/>
    </reaction>
</comment>
<dbReference type="InterPro" id="IPR008250">
    <property type="entry name" value="ATPase_P-typ_transduc_dom_A_sf"/>
</dbReference>
<dbReference type="InterPro" id="IPR023214">
    <property type="entry name" value="HAD_sf"/>
</dbReference>
<feature type="transmembrane region" description="Helical" evidence="18">
    <location>
        <begin position="57"/>
        <end position="82"/>
    </location>
</feature>
<feature type="transmembrane region" description="Helical" evidence="18">
    <location>
        <begin position="783"/>
        <end position="800"/>
    </location>
</feature>
<feature type="transmembrane region" description="Helical" evidence="18">
    <location>
        <begin position="88"/>
        <end position="104"/>
    </location>
</feature>
<feature type="transmembrane region" description="Helical" evidence="18">
    <location>
        <begin position="247"/>
        <end position="269"/>
    </location>
</feature>
<dbReference type="Proteomes" id="UP000298277">
    <property type="component" value="Unassembled WGS sequence"/>
</dbReference>
<dbReference type="GO" id="GO:0005886">
    <property type="term" value="C:plasma membrane"/>
    <property type="evidence" value="ECO:0007669"/>
    <property type="project" value="UniProtKB-SubCell"/>
</dbReference>
<evidence type="ECO:0000256" key="10">
    <source>
        <dbReference type="ARBA" id="ARBA00022741"/>
    </source>
</evidence>
<evidence type="ECO:0000256" key="12">
    <source>
        <dbReference type="ARBA" id="ARBA00022842"/>
    </source>
</evidence>
<evidence type="ECO:0000259" key="19">
    <source>
        <dbReference type="SMART" id="SM00831"/>
    </source>
</evidence>
<dbReference type="EC" id="7.2.2.14" evidence="4"/>
<evidence type="ECO:0000256" key="17">
    <source>
        <dbReference type="ARBA" id="ARBA00047295"/>
    </source>
</evidence>
<keyword evidence="11" id="KW-0067">ATP-binding</keyword>
<dbReference type="FunFam" id="3.40.50.1000:FF:000001">
    <property type="entry name" value="Phospholipid-transporting ATPase IC"/>
    <property type="match status" value="1"/>
</dbReference>
<dbReference type="InterPro" id="IPR044492">
    <property type="entry name" value="P_typ_ATPase_HD_dom"/>
</dbReference>
<comment type="caution">
    <text evidence="20">The sequence shown here is derived from an EMBL/GenBank/DDBJ whole genome shotgun (WGS) entry which is preliminary data.</text>
</comment>
<evidence type="ECO:0000256" key="11">
    <source>
        <dbReference type="ARBA" id="ARBA00022840"/>
    </source>
</evidence>
<evidence type="ECO:0000256" key="18">
    <source>
        <dbReference type="SAM" id="Phobius"/>
    </source>
</evidence>
<dbReference type="AlphaFoldDB" id="A0A5F1YCT5"/>
<evidence type="ECO:0000256" key="8">
    <source>
        <dbReference type="ARBA" id="ARBA00022553"/>
    </source>
</evidence>
<dbReference type="InterPro" id="IPR006068">
    <property type="entry name" value="ATPase_P-typ_cation-transptr_C"/>
</dbReference>
<keyword evidence="7" id="KW-0997">Cell inner membrane</keyword>
<keyword evidence="15 18" id="KW-0472">Membrane</keyword>
<dbReference type="SUPFAM" id="SSF81665">
    <property type="entry name" value="Calcium ATPase, transmembrane domain M"/>
    <property type="match status" value="1"/>
</dbReference>
<proteinExistence type="inferred from homology"/>
<dbReference type="EMBL" id="RQFA01000032">
    <property type="protein sequence ID" value="TGK35233.1"/>
    <property type="molecule type" value="Genomic_DNA"/>
</dbReference>
<accession>A0A5F1YCT5</accession>
<evidence type="ECO:0000256" key="2">
    <source>
        <dbReference type="ARBA" id="ARBA00004429"/>
    </source>
</evidence>
<dbReference type="SUPFAM" id="SSF56784">
    <property type="entry name" value="HAD-like"/>
    <property type="match status" value="1"/>
</dbReference>
<name>A0A5F1YCT5_9LEPT</name>
<dbReference type="PROSITE" id="PS00154">
    <property type="entry name" value="ATPASE_E1_E2"/>
    <property type="match status" value="1"/>
</dbReference>
<dbReference type="InterPro" id="IPR036412">
    <property type="entry name" value="HAD-like_sf"/>
</dbReference>
<evidence type="ECO:0000256" key="1">
    <source>
        <dbReference type="ARBA" id="ARBA00003954"/>
    </source>
</evidence>
<dbReference type="Pfam" id="PF00689">
    <property type="entry name" value="Cation_ATPase_C"/>
    <property type="match status" value="1"/>
</dbReference>
<evidence type="ECO:0000313" key="21">
    <source>
        <dbReference type="Proteomes" id="UP000298277"/>
    </source>
</evidence>
<dbReference type="Pfam" id="PF00122">
    <property type="entry name" value="E1-E2_ATPase"/>
    <property type="match status" value="1"/>
</dbReference>
<dbReference type="GO" id="GO:0005524">
    <property type="term" value="F:ATP binding"/>
    <property type="evidence" value="ECO:0007669"/>
    <property type="project" value="UniProtKB-KW"/>
</dbReference>
<keyword evidence="13" id="KW-1278">Translocase</keyword>
<evidence type="ECO:0000313" key="20">
    <source>
        <dbReference type="EMBL" id="TGK35233.1"/>
    </source>
</evidence>
<comment type="function">
    <text evidence="1">Mediates magnesium influx to the cytosol.</text>
</comment>
<dbReference type="InterPro" id="IPR059000">
    <property type="entry name" value="ATPase_P-type_domA"/>
</dbReference>
<dbReference type="Pfam" id="PF13246">
    <property type="entry name" value="Cation_ATPase"/>
    <property type="match status" value="1"/>
</dbReference>
<dbReference type="Gene3D" id="2.70.150.10">
    <property type="entry name" value="Calcium-transporting ATPase, cytoplasmic transduction domain A"/>
    <property type="match status" value="1"/>
</dbReference>
<dbReference type="SFLD" id="SFLDF00027">
    <property type="entry name" value="p-type_atpase"/>
    <property type="match status" value="1"/>
</dbReference>
<dbReference type="InterPro" id="IPR023298">
    <property type="entry name" value="ATPase_P-typ_TM_dom_sf"/>
</dbReference>
<dbReference type="SMART" id="SM00831">
    <property type="entry name" value="Cation_ATPase_N"/>
    <property type="match status" value="1"/>
</dbReference>
<dbReference type="OrthoDB" id="9760364at2"/>
<dbReference type="InterPro" id="IPR023299">
    <property type="entry name" value="ATPase_P-typ_cyto_dom_N"/>
</dbReference>
<feature type="domain" description="Cation-transporting P-type ATPase N-terminal" evidence="19">
    <location>
        <begin position="11"/>
        <end position="84"/>
    </location>
</feature>
<keyword evidence="6" id="KW-1003">Cell membrane</keyword>
<evidence type="ECO:0000256" key="9">
    <source>
        <dbReference type="ARBA" id="ARBA00022692"/>
    </source>
</evidence>
<dbReference type="GO" id="GO:0016887">
    <property type="term" value="F:ATP hydrolysis activity"/>
    <property type="evidence" value="ECO:0007669"/>
    <property type="project" value="InterPro"/>
</dbReference>
<reference evidence="20" key="1">
    <citation type="journal article" date="2019" name="PLoS Negl. Trop. Dis.">
        <title>Revisiting the worldwide diversity of Leptospira species in the environment.</title>
        <authorList>
            <person name="Vincent A.T."/>
            <person name="Schiettekatte O."/>
            <person name="Bourhy P."/>
            <person name="Veyrier F.J."/>
            <person name="Picardeau M."/>
        </authorList>
    </citation>
    <scope>NUCLEOTIDE SEQUENCE [LARGE SCALE GENOMIC DNA]</scope>
    <source>
        <strain evidence="20">201800299</strain>
    </source>
</reference>
<keyword evidence="12" id="KW-0460">Magnesium</keyword>
<sequence length="844" mass="93576">MQLKSDISILRFWSLTVKDCLTLLGSDENGLSSEQAEVKRKRFGANRLSEQKELTEVGLFVSQFKSPIILLLFCASLLSFLLRDSADGIVILSIVFVSGALGFWQERGAMYAVRNLLAIVQVKATVLRDSQPTEIPVEDVVPGDLLILKAGDIIPADSLIVSSKDLFVNEASLTGESFPVEKAANVLSETSPLSERSNSLWMGTHVVSGQTKAIVIKTGKDTEFGKISDRLKLRPMETEFEIGIRKFGFFLLHVTLLLVIAIFVVNVFLHKPLLESFLFSLALAVGLTPQLLPAIISVNLSHGAKRMAENRVIVKRLAAIENFGNMNVICSDKTGTLTEGNVTLRSALNVYGEEDEEVTRNAFINASFETGFVNAIDQSIRTNLKFDLTGYEKFDEIPYDFLRKRLSVSVSYKGLHRLITKGALVNVIETCGFALSPDGERISIEPLKERILETYERLGKEGNRVLGVAIKDLETDSKVDKSEERDMVFLGFLSFYDPPKNDAEKTIRDLRNLGVSLKVITGDNRYVAANLCSKLGFQNPNILCGSDLEEISNEALIQRVNEVDVFAEIEPNNKERIVVALKKGGNVVGYMGDGINDVSALHSADVGISVDGAVDVAKNAADLVLLEKNLEVLVEGVKQGRKTFANTLKYVFMATSANFGNMFSMAGISLFLPFLPLLPKQILLINFLTDFPEMTIATDRVDEEMISSPKRWDITAIRKFMLVFGVISSFFDYLTFGVLYWILEVGTEQFRTGWFLESIVSASLIVLIIRTRDSFFRSVPGRSLFWATIGIGCSTVLLPYTPIATLFELVPLPANVLLILLGIVFVYVTTAEFAKKLFYKRVRL</sequence>
<feature type="transmembrane region" description="Helical" evidence="18">
    <location>
        <begin position="754"/>
        <end position="771"/>
    </location>
</feature>
<evidence type="ECO:0000256" key="14">
    <source>
        <dbReference type="ARBA" id="ARBA00022989"/>
    </source>
</evidence>
<protein>
    <recommendedName>
        <fullName evidence="5">Magnesium-transporting ATPase, P-type 1</fullName>
        <ecNumber evidence="4">7.2.2.14</ecNumber>
    </recommendedName>
    <alternativeName>
        <fullName evidence="16">Mg(2+) transport ATPase, P-type 1</fullName>
    </alternativeName>
</protein>
<feature type="transmembrane region" description="Helical" evidence="18">
    <location>
        <begin position="281"/>
        <end position="301"/>
    </location>
</feature>
<dbReference type="GO" id="GO:0015444">
    <property type="term" value="F:P-type magnesium transporter activity"/>
    <property type="evidence" value="ECO:0007669"/>
    <property type="project" value="UniProtKB-EC"/>
</dbReference>
<dbReference type="NCBIfam" id="TIGR01494">
    <property type="entry name" value="ATPase_P-type"/>
    <property type="match status" value="2"/>
</dbReference>
<dbReference type="Pfam" id="PF00690">
    <property type="entry name" value="Cation_ATPase_N"/>
    <property type="match status" value="1"/>
</dbReference>
<keyword evidence="14 18" id="KW-1133">Transmembrane helix</keyword>
<dbReference type="Gene3D" id="3.40.1110.10">
    <property type="entry name" value="Calcium-transporting ATPase, cytoplasmic domain N"/>
    <property type="match status" value="1"/>
</dbReference>